<keyword evidence="1" id="KW-0472">Membrane</keyword>
<feature type="transmembrane region" description="Helical" evidence="1">
    <location>
        <begin position="374"/>
        <end position="402"/>
    </location>
</feature>
<feature type="transmembrane region" description="Helical" evidence="1">
    <location>
        <begin position="106"/>
        <end position="125"/>
    </location>
</feature>
<feature type="transmembrane region" description="Helical" evidence="1">
    <location>
        <begin position="64"/>
        <end position="85"/>
    </location>
</feature>
<reference evidence="2 3" key="1">
    <citation type="submission" date="2023-08" db="EMBL/GenBank/DDBJ databases">
        <title>Functional and genomic diversity of the sorghum phyllosphere microbiome.</title>
        <authorList>
            <person name="Shade A."/>
        </authorList>
    </citation>
    <scope>NUCLEOTIDE SEQUENCE [LARGE SCALE GENOMIC DNA]</scope>
    <source>
        <strain evidence="2 3">SORGH_AS_0919</strain>
    </source>
</reference>
<comment type="caution">
    <text evidence="2">The sequence shown here is derived from an EMBL/GenBank/DDBJ whole genome shotgun (WGS) entry which is preliminary data.</text>
</comment>
<organism evidence="2 3">
    <name type="scientific">Microbacterium paludicola</name>
    <dbReference type="NCBI Taxonomy" id="300019"/>
    <lineage>
        <taxon>Bacteria</taxon>
        <taxon>Bacillati</taxon>
        <taxon>Actinomycetota</taxon>
        <taxon>Actinomycetes</taxon>
        <taxon>Micrococcales</taxon>
        <taxon>Microbacteriaceae</taxon>
        <taxon>Microbacterium</taxon>
    </lineage>
</organism>
<feature type="transmembrane region" description="Helical" evidence="1">
    <location>
        <begin position="228"/>
        <end position="246"/>
    </location>
</feature>
<accession>A0ABU1I227</accession>
<keyword evidence="1" id="KW-0812">Transmembrane</keyword>
<protein>
    <submittedName>
        <fullName evidence="2">Uncharacterized protein</fullName>
    </submittedName>
</protein>
<feature type="transmembrane region" description="Helical" evidence="1">
    <location>
        <begin position="450"/>
        <end position="470"/>
    </location>
</feature>
<evidence type="ECO:0000256" key="1">
    <source>
        <dbReference type="SAM" id="Phobius"/>
    </source>
</evidence>
<feature type="transmembrane region" description="Helical" evidence="1">
    <location>
        <begin position="252"/>
        <end position="274"/>
    </location>
</feature>
<proteinExistence type="predicted"/>
<name>A0ABU1I227_9MICO</name>
<dbReference type="EMBL" id="JAVIZA010000001">
    <property type="protein sequence ID" value="MDR6167153.1"/>
    <property type="molecule type" value="Genomic_DNA"/>
</dbReference>
<dbReference type="Pfam" id="PF20176">
    <property type="entry name" value="DUF6541"/>
    <property type="match status" value="1"/>
</dbReference>
<evidence type="ECO:0000313" key="2">
    <source>
        <dbReference type="EMBL" id="MDR6167153.1"/>
    </source>
</evidence>
<sequence>MLPWADALVPFIAAASVIFIPGLLISSAAGATGWHRWALAAPVTFTVAGVSAIAYELVGIPFTAASFGAAAAALSVVTWLVARLLRRRFTTDVAPSSQPARQRPARTMLFATAAGLIIPVVMISYRLLRGIGSPTAIAQLFDNVFHLNAVALIAASGKGSSLTLGNLTEASRGFYPAGFHDVVAVVMGLGVTDVSIALNVVSITMASLVWPISFMFLATRIFGSRAQVVIAAGLSAWLFAAFPYRLFSFGVLYPFMAGLTMLPVLIALVIEFFGRKAPRRATRPATTACIVAAAPGIALTHPSVVVAALVLATPFVVSAMARALRPGPGEDRDRLSLILGGAYVAGTIISFAVIRPPLSTAPWDPTQSPREAAGAIVLMSPGTSLIGWVLIPLAAVGLVVAIRRPGRHGAILASAAIGSILYFASAAMWHPLVRDLLVGVWYRDTERVSALFAIACLPLIVLGTLTLIDVTSRLVLRAVPRATARTGLVAAVIIVGMVIVVIGQRGALAQAGSWLSQSFGQAGAQPLLTDDERALLDEVPDFVPQDEVVVGDAATGASLTPAFSDREALTPHIFGARSDEEELLIERWRRAGVDPQVCEVIDDLKAYWALDFGTDGVLLGNERPDPYGLQRLDDAPGIAEVARVGDAVLYEAVACR</sequence>
<feature type="transmembrane region" description="Helical" evidence="1">
    <location>
        <begin position="482"/>
        <end position="503"/>
    </location>
</feature>
<keyword evidence="3" id="KW-1185">Reference proteome</keyword>
<feature type="transmembrane region" description="Helical" evidence="1">
    <location>
        <begin position="335"/>
        <end position="354"/>
    </location>
</feature>
<feature type="transmembrane region" description="Helical" evidence="1">
    <location>
        <begin position="7"/>
        <end position="25"/>
    </location>
</feature>
<feature type="transmembrane region" description="Helical" evidence="1">
    <location>
        <begin position="37"/>
        <end position="58"/>
    </location>
</feature>
<dbReference type="InterPro" id="IPR046671">
    <property type="entry name" value="DUF6541"/>
</dbReference>
<gene>
    <name evidence="2" type="ORF">QE367_001357</name>
</gene>
<dbReference type="RefSeq" id="WP_309665620.1">
    <property type="nucleotide sequence ID" value="NZ_JAVIZA010000001.1"/>
</dbReference>
<dbReference type="Proteomes" id="UP001260188">
    <property type="component" value="Unassembled WGS sequence"/>
</dbReference>
<feature type="transmembrane region" description="Helical" evidence="1">
    <location>
        <begin position="196"/>
        <end position="216"/>
    </location>
</feature>
<evidence type="ECO:0000313" key="3">
    <source>
        <dbReference type="Proteomes" id="UP001260188"/>
    </source>
</evidence>
<keyword evidence="1" id="KW-1133">Transmembrane helix</keyword>
<feature type="transmembrane region" description="Helical" evidence="1">
    <location>
        <begin position="409"/>
        <end position="430"/>
    </location>
</feature>